<dbReference type="Pfam" id="PF02492">
    <property type="entry name" value="cobW"/>
    <property type="match status" value="1"/>
</dbReference>
<dbReference type="Gene3D" id="3.30.1220.10">
    <property type="entry name" value="CobW-like, C-terminal domain"/>
    <property type="match status" value="1"/>
</dbReference>
<comment type="caution">
    <text evidence="2">The sequence shown here is derived from an EMBL/GenBank/DDBJ whole genome shotgun (WGS) entry which is preliminary data.</text>
</comment>
<dbReference type="PANTHER" id="PTHR13748">
    <property type="entry name" value="COBW-RELATED"/>
    <property type="match status" value="1"/>
</dbReference>
<feature type="domain" description="CobW/HypB/UreG nucleotide-binding" evidence="1">
    <location>
        <begin position="7"/>
        <end position="174"/>
    </location>
</feature>
<dbReference type="EMBL" id="JAUMVS010000070">
    <property type="protein sequence ID" value="MDO4841959.1"/>
    <property type="molecule type" value="Genomic_DNA"/>
</dbReference>
<reference evidence="2" key="1">
    <citation type="submission" date="2023-07" db="EMBL/GenBank/DDBJ databases">
        <title>Between Cages and Wild: Unraveling the Impact of Captivity on Animal Microbiomes and Antimicrobial Resistance.</title>
        <authorList>
            <person name="Schmartz G.P."/>
            <person name="Rehner J."/>
            <person name="Schuff M.J."/>
            <person name="Becker S.L."/>
            <person name="Kravczyk M."/>
            <person name="Gurevich A."/>
            <person name="Francke R."/>
            <person name="Mueller R."/>
            <person name="Keller V."/>
            <person name="Keller A."/>
        </authorList>
    </citation>
    <scope>NUCLEOTIDE SEQUENCE</scope>
    <source>
        <strain evidence="2">S12M_St_49</strain>
    </source>
</reference>
<dbReference type="InterPro" id="IPR036627">
    <property type="entry name" value="CobW-likC_sf"/>
</dbReference>
<dbReference type="PANTHER" id="PTHR13748:SF62">
    <property type="entry name" value="COBW DOMAIN-CONTAINING PROTEIN"/>
    <property type="match status" value="1"/>
</dbReference>
<evidence type="ECO:0000259" key="1">
    <source>
        <dbReference type="Pfam" id="PF02492"/>
    </source>
</evidence>
<gene>
    <name evidence="2" type="ORF">Q3982_04700</name>
</gene>
<dbReference type="Gene3D" id="3.40.50.300">
    <property type="entry name" value="P-loop containing nucleotide triphosphate hydrolases"/>
    <property type="match status" value="1"/>
</dbReference>
<protein>
    <submittedName>
        <fullName evidence="2">GTP-binding protein</fullName>
    </submittedName>
</protein>
<dbReference type="Proteomes" id="UP001168575">
    <property type="component" value="Unassembled WGS sequence"/>
</dbReference>
<keyword evidence="3" id="KW-1185">Reference proteome</keyword>
<name>A0AA43RHK5_9ACTN</name>
<dbReference type="InterPro" id="IPR051316">
    <property type="entry name" value="Zinc-reg_GTPase_activator"/>
</dbReference>
<accession>A0AA43RHK5</accession>
<sequence>MDNPELHIVAGFLGAGKTTFLNSYLPTLPGTTVVIENEAGTVGVDGALLPEDTNVRELSAGCICCTLAPELQKQLEDIKREFAPQQIVIEPSGVGNLSDIANHCERFGFKPTLKIAMVDASEFEDFSEDFGTFYMDQIDNANLVLLTHQNDMPEEDIARVAAKISESNPDAIVITSDWRELKETELTNICIGAKDDKGHVCECGRCHCHEEGHECKHHCEHEHDHDHDEHDHNYANNNFEQFMFEDLKTWGDTTPREVTKALKSGDYGKVYRAKGFINSENGTTLYYDFVPNHQEIHKISNTVNVGQLRFIVIGKDINEQKLHELLSIN</sequence>
<dbReference type="GO" id="GO:0005737">
    <property type="term" value="C:cytoplasm"/>
    <property type="evidence" value="ECO:0007669"/>
    <property type="project" value="TreeGrafter"/>
</dbReference>
<evidence type="ECO:0000313" key="3">
    <source>
        <dbReference type="Proteomes" id="UP001168575"/>
    </source>
</evidence>
<dbReference type="SUPFAM" id="SSF52540">
    <property type="entry name" value="P-loop containing nucleoside triphosphate hydrolases"/>
    <property type="match status" value="1"/>
</dbReference>
<evidence type="ECO:0000313" key="2">
    <source>
        <dbReference type="EMBL" id="MDO4841959.1"/>
    </source>
</evidence>
<dbReference type="InterPro" id="IPR027417">
    <property type="entry name" value="P-loop_NTPase"/>
</dbReference>
<proteinExistence type="predicted"/>
<dbReference type="AlphaFoldDB" id="A0AA43RHK5"/>
<dbReference type="InterPro" id="IPR003495">
    <property type="entry name" value="CobW/HypB/UreG_nucleotide-bd"/>
</dbReference>
<organism evidence="2 3">
    <name type="scientific">Phoenicibacter congonensis</name>
    <dbReference type="NCBI Taxonomy" id="1944646"/>
    <lineage>
        <taxon>Bacteria</taxon>
        <taxon>Bacillati</taxon>
        <taxon>Actinomycetota</taxon>
        <taxon>Coriobacteriia</taxon>
        <taxon>Eggerthellales</taxon>
        <taxon>Eggerthellaceae</taxon>
        <taxon>Phoenicibacter</taxon>
    </lineage>
</organism>